<dbReference type="EMBL" id="CAKLDI010000001">
    <property type="protein sequence ID" value="CAH0533397.1"/>
    <property type="molecule type" value="Genomic_DNA"/>
</dbReference>
<dbReference type="Proteomes" id="UP000838672">
    <property type="component" value="Unassembled WGS sequence"/>
</dbReference>
<evidence type="ECO:0000313" key="2">
    <source>
        <dbReference type="EMBL" id="CAH0533397.1"/>
    </source>
</evidence>
<organism evidence="2 3">
    <name type="scientific">Vibrio stylophorae</name>
    <dbReference type="NCBI Taxonomy" id="659351"/>
    <lineage>
        <taxon>Bacteria</taxon>
        <taxon>Pseudomonadati</taxon>
        <taxon>Pseudomonadota</taxon>
        <taxon>Gammaproteobacteria</taxon>
        <taxon>Vibrionales</taxon>
        <taxon>Vibrionaceae</taxon>
        <taxon>Vibrio</taxon>
    </lineage>
</organism>
<feature type="transmembrane region" description="Helical" evidence="1">
    <location>
        <begin position="12"/>
        <end position="33"/>
    </location>
</feature>
<keyword evidence="1" id="KW-1133">Transmembrane helix</keyword>
<name>A0ABN8DVN6_9VIBR</name>
<accession>A0ABN8DVN6</accession>
<reference evidence="2" key="1">
    <citation type="submission" date="2021-11" db="EMBL/GenBank/DDBJ databases">
        <authorList>
            <person name="Rodrigo-Torres L."/>
            <person name="Arahal R. D."/>
            <person name="Lucena T."/>
        </authorList>
    </citation>
    <scope>NUCLEOTIDE SEQUENCE</scope>
    <source>
        <strain evidence="2">CECT 7929</strain>
    </source>
</reference>
<sequence length="36" mass="3755">MRQLIKQVSVELLSAAILVGVFTGLVMVNAAIANIA</sequence>
<keyword evidence="3" id="KW-1185">Reference proteome</keyword>
<keyword evidence="1" id="KW-0472">Membrane</keyword>
<evidence type="ECO:0000256" key="1">
    <source>
        <dbReference type="SAM" id="Phobius"/>
    </source>
</evidence>
<keyword evidence="1" id="KW-0812">Transmembrane</keyword>
<gene>
    <name evidence="2" type="ORF">VST7929_01263</name>
</gene>
<comment type="caution">
    <text evidence="2">The sequence shown here is derived from an EMBL/GenBank/DDBJ whole genome shotgun (WGS) entry which is preliminary data.</text>
</comment>
<evidence type="ECO:0000313" key="3">
    <source>
        <dbReference type="Proteomes" id="UP000838672"/>
    </source>
</evidence>
<evidence type="ECO:0008006" key="4">
    <source>
        <dbReference type="Google" id="ProtNLM"/>
    </source>
</evidence>
<protein>
    <recommendedName>
        <fullName evidence="4">Aquaporin family protein</fullName>
    </recommendedName>
</protein>
<proteinExistence type="predicted"/>